<reference evidence="2 3" key="1">
    <citation type="submission" date="2018-04" db="EMBL/GenBank/DDBJ databases">
        <title>Genomic Encyclopedia of Archaeal and Bacterial Type Strains, Phase II (KMG-II): from individual species to whole genera.</title>
        <authorList>
            <person name="Goeker M."/>
        </authorList>
    </citation>
    <scope>NUCLEOTIDE SEQUENCE [LARGE SCALE GENOMIC DNA]</scope>
    <source>
        <strain evidence="2 3">DSM 100977</strain>
    </source>
</reference>
<proteinExistence type="predicted"/>
<evidence type="ECO:0000313" key="3">
    <source>
        <dbReference type="Proteomes" id="UP000243978"/>
    </source>
</evidence>
<comment type="caution">
    <text evidence="2">The sequence shown here is derived from an EMBL/GenBank/DDBJ whole genome shotgun (WGS) entry which is preliminary data.</text>
</comment>
<dbReference type="PANTHER" id="PTHR28208">
    <property type="entry name" value="PHOSPHATIDATE PHOSPHATASE APP1"/>
    <property type="match status" value="1"/>
</dbReference>
<name>A0A2T6BPP2_9RHOB</name>
<dbReference type="OrthoDB" id="9789875at2"/>
<protein>
    <submittedName>
        <fullName evidence="2">Phosphatidate phosphatase APP1</fullName>
    </submittedName>
</protein>
<accession>A0A2T6BPP2</accession>
<dbReference type="EMBL" id="QBKS01000001">
    <property type="protein sequence ID" value="PTX58022.1"/>
    <property type="molecule type" value="Genomic_DNA"/>
</dbReference>
<organism evidence="2 3">
    <name type="scientific">Litoreibacter ponti</name>
    <dbReference type="NCBI Taxonomy" id="1510457"/>
    <lineage>
        <taxon>Bacteria</taxon>
        <taxon>Pseudomonadati</taxon>
        <taxon>Pseudomonadota</taxon>
        <taxon>Alphaproteobacteria</taxon>
        <taxon>Rhodobacterales</taxon>
        <taxon>Roseobacteraceae</taxon>
        <taxon>Litoreibacter</taxon>
    </lineage>
</organism>
<dbReference type="Pfam" id="PF09949">
    <property type="entry name" value="APP1_cat"/>
    <property type="match status" value="1"/>
</dbReference>
<sequence length="327" mass="36598">MKEFLHRAALKAETLYDRAFGRTGQGRVIDPYIGYATPDSLIVRGRVLSKVTRANPTESQSVLTNIRQMISLFLTDEVQNVTVRAQGVEAVTDEEGYFRLELPRPETSGWHEVDLDIEGFEDQAMCHALVPRDDARFLVISDIDDTMLETGAYVLWKNLWTSFSGNALTRRVFSDAIALMDTLSEDGRNPVFYVSSSPWNFHHFLEQIFRHARLVRGPKFLRDLGLSENQFITGTHGDHKGAAIDTILAANPDLPAILMGDTGQHDAHVYLDAIKRHPGRIHAVVLREPGRGPDVGTMSVMREIEDTDTPLYHAPTFKGMEPQAGLS</sequence>
<evidence type="ECO:0000313" key="2">
    <source>
        <dbReference type="EMBL" id="PTX58022.1"/>
    </source>
</evidence>
<dbReference type="GO" id="GO:0008195">
    <property type="term" value="F:phosphatidate phosphatase activity"/>
    <property type="evidence" value="ECO:0007669"/>
    <property type="project" value="InterPro"/>
</dbReference>
<dbReference type="InterPro" id="IPR052935">
    <property type="entry name" value="Mg2+_PAP"/>
</dbReference>
<evidence type="ECO:0000259" key="1">
    <source>
        <dbReference type="Pfam" id="PF09949"/>
    </source>
</evidence>
<dbReference type="AlphaFoldDB" id="A0A2T6BPP2"/>
<feature type="domain" description="Phosphatidate phosphatase APP1 catalytic" evidence="1">
    <location>
        <begin position="138"/>
        <end position="288"/>
    </location>
</feature>
<dbReference type="RefSeq" id="WP_107846068.1">
    <property type="nucleotide sequence ID" value="NZ_QBKS01000001.1"/>
</dbReference>
<dbReference type="InterPro" id="IPR019236">
    <property type="entry name" value="APP1_cat"/>
</dbReference>
<dbReference type="Proteomes" id="UP000243978">
    <property type="component" value="Unassembled WGS sequence"/>
</dbReference>
<keyword evidence="3" id="KW-1185">Reference proteome</keyword>
<dbReference type="PANTHER" id="PTHR28208:SF3">
    <property type="entry name" value="PHOSPHATIDATE PHOSPHATASE APP1"/>
    <property type="match status" value="1"/>
</dbReference>
<gene>
    <name evidence="2" type="ORF">C8N43_2698</name>
</gene>